<feature type="region of interest" description="Disordered" evidence="1">
    <location>
        <begin position="402"/>
        <end position="448"/>
    </location>
</feature>
<dbReference type="Gene3D" id="1.10.10.2910">
    <property type="match status" value="1"/>
</dbReference>
<dbReference type="PANTHER" id="PTHR43236:SF2">
    <property type="entry name" value="BLL0069 PROTEIN"/>
    <property type="match status" value="1"/>
</dbReference>
<accession>A0ABV6IWT8</accession>
<dbReference type="EMBL" id="JBHLVZ010000069">
    <property type="protein sequence ID" value="MFC0387719.1"/>
    <property type="molecule type" value="Genomic_DNA"/>
</dbReference>
<evidence type="ECO:0000313" key="4">
    <source>
        <dbReference type="Proteomes" id="UP001589789"/>
    </source>
</evidence>
<keyword evidence="4" id="KW-1185">Reference proteome</keyword>
<proteinExistence type="predicted"/>
<dbReference type="InterPro" id="IPR052345">
    <property type="entry name" value="Rad_response_metalloprotease"/>
</dbReference>
<sequence>MDGFDIPIGRTKAERRRSAWVTLGQGFEVLLTFSAGEWVNVAAKAPWGETQFQGSVVVLLEAMTRLWRGLAFADPLVPIEKHLIGWRFCRVGLGVHIAPNGALRGMDHEVVPTDDVLRGIVSLGNQLSARLPVAHLAARGWRDRAPVTPEDIAALDASLLKISAQKYNDLGLVPVGKTDDLIYPDDVRVVARSAASRVAPVALRRMLDEIRRSPPQDTPLLDQVAEHLQQSIVLEVGCAFHEMGHAYALAFRQSRGVLPNQPIDIALVLRDFGVEIRRLSVPEAPDLDAVAAWGSYGPVIVVNTQGRHSRTPEGERASLAHEFGHLLVDRNGSRPVADVRWTNGPKGFNASWEQRANAFAAELLLPRETAVRELARQGDLAKTLEVLCSHYQVSQLLALRQLDNHPEGPGGPTSEQSRDIKHKIRKLSLKASSRSAWTRRGPPPKLTR</sequence>
<dbReference type="RefSeq" id="WP_377053442.1">
    <property type="nucleotide sequence ID" value="NZ_JBHLVZ010000069.1"/>
</dbReference>
<organism evidence="3 4">
    <name type="scientific">Muricoccus vinaceus</name>
    <dbReference type="NCBI Taxonomy" id="424704"/>
    <lineage>
        <taxon>Bacteria</taxon>
        <taxon>Pseudomonadati</taxon>
        <taxon>Pseudomonadota</taxon>
        <taxon>Alphaproteobacteria</taxon>
        <taxon>Acetobacterales</taxon>
        <taxon>Roseomonadaceae</taxon>
        <taxon>Muricoccus</taxon>
    </lineage>
</organism>
<comment type="caution">
    <text evidence="3">The sequence shown here is derived from an EMBL/GenBank/DDBJ whole genome shotgun (WGS) entry which is preliminary data.</text>
</comment>
<dbReference type="InterPro" id="IPR010359">
    <property type="entry name" value="IrrE_HExxH"/>
</dbReference>
<evidence type="ECO:0000256" key="1">
    <source>
        <dbReference type="SAM" id="MobiDB-lite"/>
    </source>
</evidence>
<feature type="domain" description="IrrE N-terminal-like" evidence="2">
    <location>
        <begin position="271"/>
        <end position="396"/>
    </location>
</feature>
<dbReference type="PANTHER" id="PTHR43236">
    <property type="entry name" value="ANTITOXIN HIGA1"/>
    <property type="match status" value="1"/>
</dbReference>
<gene>
    <name evidence="3" type="ORF">ACFFIC_19550</name>
</gene>
<protein>
    <submittedName>
        <fullName evidence="3">ImmA/IrrE family metallo-endopeptidase</fullName>
    </submittedName>
</protein>
<dbReference type="Proteomes" id="UP001589789">
    <property type="component" value="Unassembled WGS sequence"/>
</dbReference>
<reference evidence="3 4" key="1">
    <citation type="submission" date="2024-09" db="EMBL/GenBank/DDBJ databases">
        <authorList>
            <person name="Sun Q."/>
            <person name="Mori K."/>
        </authorList>
    </citation>
    <scope>NUCLEOTIDE SEQUENCE [LARGE SCALE GENOMIC DNA]</scope>
    <source>
        <strain evidence="3 4">CCM 7468</strain>
    </source>
</reference>
<name>A0ABV6IWT8_9PROT</name>
<evidence type="ECO:0000313" key="3">
    <source>
        <dbReference type="EMBL" id="MFC0387719.1"/>
    </source>
</evidence>
<dbReference type="Pfam" id="PF06114">
    <property type="entry name" value="Peptidase_M78"/>
    <property type="match status" value="1"/>
</dbReference>
<evidence type="ECO:0000259" key="2">
    <source>
        <dbReference type="Pfam" id="PF06114"/>
    </source>
</evidence>